<dbReference type="CDD" id="cd00161">
    <property type="entry name" value="beta-trefoil_Ricin-like"/>
    <property type="match status" value="1"/>
</dbReference>
<evidence type="ECO:0000256" key="2">
    <source>
        <dbReference type="ARBA" id="ARBA00023180"/>
    </source>
</evidence>
<keyword evidence="7" id="KW-0964">Secreted</keyword>
<gene>
    <name evidence="11" type="ORF">ACG00X_04075</name>
</gene>
<dbReference type="SMART" id="SM00458">
    <property type="entry name" value="RICIN"/>
    <property type="match status" value="1"/>
</dbReference>
<proteinExistence type="inferred from homology"/>
<name>A0ABW7G2A5_9BURK</name>
<feature type="domain" description="Ricin B lectin" evidence="9">
    <location>
        <begin position="32"/>
        <end position="169"/>
    </location>
</feature>
<protein>
    <recommendedName>
        <fullName evidence="6">pectin lyase</fullName>
        <ecNumber evidence="6">4.2.2.10</ecNumber>
    </recommendedName>
</protein>
<comment type="similarity">
    <text evidence="7">Belongs to the polysaccharide lyase 1 family.</text>
</comment>
<comment type="catalytic activity">
    <reaction evidence="4">
        <text>Eliminative cleavage of (1-&gt;4)-alpha-D-galacturonan methyl ester to give oligosaccharides with 4-deoxy-6-O-methyl-alpha-D-galact-4-enuronosyl groups at their non-reducing ends.</text>
        <dbReference type="EC" id="4.2.2.10"/>
    </reaction>
</comment>
<dbReference type="SUPFAM" id="SSF50370">
    <property type="entry name" value="Ricin B-like lectins"/>
    <property type="match status" value="1"/>
</dbReference>
<comment type="caution">
    <text evidence="11">The sequence shown here is derived from an EMBL/GenBank/DDBJ whole genome shotgun (WGS) entry which is preliminary data.</text>
</comment>
<keyword evidence="7" id="KW-0624">Polysaccharide degradation</keyword>
<evidence type="ECO:0000259" key="9">
    <source>
        <dbReference type="SMART" id="SM00458"/>
    </source>
</evidence>
<dbReference type="RefSeq" id="WP_394486689.1">
    <property type="nucleotide sequence ID" value="NZ_JBIGIA010000002.1"/>
</dbReference>
<dbReference type="PROSITE" id="PS50231">
    <property type="entry name" value="RICIN_B_LECTIN"/>
    <property type="match status" value="1"/>
</dbReference>
<feature type="domain" description="Pectate lyase" evidence="10">
    <location>
        <begin position="252"/>
        <end position="464"/>
    </location>
</feature>
<dbReference type="InterPro" id="IPR002022">
    <property type="entry name" value="Pec_lyase"/>
</dbReference>
<keyword evidence="8" id="KW-0732">Signal</keyword>
<dbReference type="SMART" id="SM00656">
    <property type="entry name" value="Amb_all"/>
    <property type="match status" value="1"/>
</dbReference>
<keyword evidence="1" id="KW-1015">Disulfide bond</keyword>
<feature type="chain" id="PRO_5046166586" description="pectin lyase" evidence="8">
    <location>
        <begin position="27"/>
        <end position="552"/>
    </location>
</feature>
<keyword evidence="7" id="KW-0119">Carbohydrate metabolism</keyword>
<dbReference type="EMBL" id="JBIGIA010000002">
    <property type="protein sequence ID" value="MFG6456002.1"/>
    <property type="molecule type" value="Genomic_DNA"/>
</dbReference>
<dbReference type="SUPFAM" id="SSF51126">
    <property type="entry name" value="Pectin lyase-like"/>
    <property type="match status" value="1"/>
</dbReference>
<evidence type="ECO:0000259" key="10">
    <source>
        <dbReference type="SMART" id="SM00656"/>
    </source>
</evidence>
<dbReference type="PANTHER" id="PTHR31683">
    <property type="entry name" value="PECTATE LYASE 18-RELATED"/>
    <property type="match status" value="1"/>
</dbReference>
<evidence type="ECO:0000313" key="12">
    <source>
        <dbReference type="Proteomes" id="UP001606305"/>
    </source>
</evidence>
<evidence type="ECO:0000256" key="8">
    <source>
        <dbReference type="SAM" id="SignalP"/>
    </source>
</evidence>
<dbReference type="Gene3D" id="2.160.20.10">
    <property type="entry name" value="Single-stranded right-handed beta-helix, Pectin lyase-like"/>
    <property type="match status" value="1"/>
</dbReference>
<evidence type="ECO:0000313" key="11">
    <source>
        <dbReference type="EMBL" id="MFG6456002.1"/>
    </source>
</evidence>
<keyword evidence="2" id="KW-0325">Glycoprotein</keyword>
<dbReference type="InterPro" id="IPR000772">
    <property type="entry name" value="Ricin_B_lectin"/>
</dbReference>
<keyword evidence="3 7" id="KW-0456">Lyase</keyword>
<evidence type="ECO:0000256" key="5">
    <source>
        <dbReference type="ARBA" id="ARBA00037631"/>
    </source>
</evidence>
<accession>A0ABW7G2A5</accession>
<evidence type="ECO:0000256" key="7">
    <source>
        <dbReference type="RuleBase" id="RU361173"/>
    </source>
</evidence>
<reference evidence="11 12" key="1">
    <citation type="submission" date="2024-09" db="EMBL/GenBank/DDBJ databases">
        <title>Novel species of the genus Pelomonas and Roseateles isolated from streams.</title>
        <authorList>
            <person name="Lu H."/>
        </authorList>
    </citation>
    <scope>NUCLEOTIDE SEQUENCE [LARGE SCALE GENOMIC DNA]</scope>
    <source>
        <strain evidence="11 12">BYS96W</strain>
    </source>
</reference>
<dbReference type="InterPro" id="IPR045032">
    <property type="entry name" value="PEL"/>
</dbReference>
<dbReference type="InterPro" id="IPR012334">
    <property type="entry name" value="Pectin_lyas_fold"/>
</dbReference>
<dbReference type="InterPro" id="IPR035992">
    <property type="entry name" value="Ricin_B-like_lectins"/>
</dbReference>
<dbReference type="Proteomes" id="UP001606305">
    <property type="component" value="Unassembled WGS sequence"/>
</dbReference>
<evidence type="ECO:0000256" key="3">
    <source>
        <dbReference type="ARBA" id="ARBA00023239"/>
    </source>
</evidence>
<feature type="signal peptide" evidence="8">
    <location>
        <begin position="1"/>
        <end position="26"/>
    </location>
</feature>
<keyword evidence="12" id="KW-1185">Reference proteome</keyword>
<dbReference type="EC" id="4.2.2.10" evidence="6"/>
<dbReference type="PANTHER" id="PTHR31683:SF67">
    <property type="entry name" value="PECTIN LYASE F-RELATED"/>
    <property type="match status" value="1"/>
</dbReference>
<dbReference type="Pfam" id="PF14200">
    <property type="entry name" value="RicinB_lectin_2"/>
    <property type="match status" value="1"/>
</dbReference>
<comment type="function">
    <text evidence="5">Pectinolytic enzymes consist of four classes of enzymes: pectin lyase, polygalacturonase, pectin methylesterase and rhamnogalacturonase. Among pectinolytic enzymes, pectin lyase is the most important in depolymerization of pectin, since it cleaves internal glycosidic bonds of highly methylated pectins.</text>
</comment>
<evidence type="ECO:0000256" key="1">
    <source>
        <dbReference type="ARBA" id="ARBA00023157"/>
    </source>
</evidence>
<dbReference type="Gene3D" id="2.80.10.50">
    <property type="match status" value="1"/>
</dbReference>
<sequence>MSRFLKTLTSLGWIVPALWLAAPAHAAGPASGTIVTLKGVQSGNCLGVKGSSGASGATLQSQGCSTSDFQRWKAVSDGAGYYQLINVGSGLCIDVPGASAAGGVVMQQWGCGGGNWQKWAFNEDGAGHYYLTSKSSGLSLDVLNQNTANGAAVVQWKYWGGANQQWSTATTPAADTAPVGFGAGTTGGIGGAVVTVTTPAQLAYELCRTSSGGVCTDTTPRIIQVSGAIDFRGSEGSMTSSGCYVKQCTSGQSEYILGSLGACNGKSSFNITYDKAGTSALLVGSNKSVIGLGSTAAIRGKGLRLVGGVSNIIIRNLTISDINAQVVWGGDAITLDNVDRVWIDHNRFALIGRQMIVSGWNKASRVSVTWNEFDGRTPYSASCDGTHYWVALMIGANDSITMANNWVHHFGGRAPHVGTDSGAMQLHMYNNYFQHAPNGHGLDAGSDTTYVLVEGNYYENVARPLTPVVTAHVMAPLTSTASGAASACNAALKRACVGNVADPMPSNGTSAFPADATALSKFKGLSTSTLPTPYPAADVPTIVPKSAGPGHL</sequence>
<dbReference type="InterPro" id="IPR011050">
    <property type="entry name" value="Pectin_lyase_fold/virulence"/>
</dbReference>
<evidence type="ECO:0000256" key="6">
    <source>
        <dbReference type="ARBA" id="ARBA00039082"/>
    </source>
</evidence>
<dbReference type="Pfam" id="PF00544">
    <property type="entry name" value="Pectate_lyase_4"/>
    <property type="match status" value="1"/>
</dbReference>
<comment type="subcellular location">
    <subcellularLocation>
        <location evidence="7">Secreted</location>
    </subcellularLocation>
</comment>
<organism evidence="11 12">
    <name type="scientific">Pelomonas nitida</name>
    <dbReference type="NCBI Taxonomy" id="3299027"/>
    <lineage>
        <taxon>Bacteria</taxon>
        <taxon>Pseudomonadati</taxon>
        <taxon>Pseudomonadota</taxon>
        <taxon>Betaproteobacteria</taxon>
        <taxon>Burkholderiales</taxon>
        <taxon>Sphaerotilaceae</taxon>
        <taxon>Roseateles</taxon>
    </lineage>
</organism>
<evidence type="ECO:0000256" key="4">
    <source>
        <dbReference type="ARBA" id="ARBA00036818"/>
    </source>
</evidence>